<dbReference type="Gene3D" id="3.60.90.10">
    <property type="entry name" value="S-adenosylmethionine decarboxylase"/>
    <property type="match status" value="1"/>
</dbReference>
<keyword evidence="11" id="KW-0456">Lyase</keyword>
<evidence type="ECO:0000256" key="10">
    <source>
        <dbReference type="ARBA" id="ARBA00023145"/>
    </source>
</evidence>
<dbReference type="GO" id="GO:0006597">
    <property type="term" value="P:spermine biosynthetic process"/>
    <property type="evidence" value="ECO:0007669"/>
    <property type="project" value="InterPro"/>
</dbReference>
<dbReference type="InterPro" id="IPR048283">
    <property type="entry name" value="AdoMetDC-like"/>
</dbReference>
<accession>A0A0D8Y5R5</accession>
<keyword evidence="16" id="KW-1185">Reference proteome</keyword>
<gene>
    <name evidence="15" type="ORF">DICVIV_03941</name>
</gene>
<keyword evidence="6" id="KW-0210">Decarboxylase</keyword>
<dbReference type="InterPro" id="IPR016067">
    <property type="entry name" value="S-AdoMet_deCO2ase_core"/>
</dbReference>
<organism evidence="15 16">
    <name type="scientific">Dictyocaulus viviparus</name>
    <name type="common">Bovine lungworm</name>
    <dbReference type="NCBI Taxonomy" id="29172"/>
    <lineage>
        <taxon>Eukaryota</taxon>
        <taxon>Metazoa</taxon>
        <taxon>Ecdysozoa</taxon>
        <taxon>Nematoda</taxon>
        <taxon>Chromadorea</taxon>
        <taxon>Rhabditida</taxon>
        <taxon>Rhabditina</taxon>
        <taxon>Rhabditomorpha</taxon>
        <taxon>Strongyloidea</taxon>
        <taxon>Metastrongylidae</taxon>
        <taxon>Dictyocaulus</taxon>
    </lineage>
</organism>
<evidence type="ECO:0000256" key="8">
    <source>
        <dbReference type="ARBA" id="ARBA00023066"/>
    </source>
</evidence>
<keyword evidence="7" id="KW-0068">Autocatalytic cleavage</keyword>
<dbReference type="SUPFAM" id="SSF56276">
    <property type="entry name" value="S-adenosylmethionine decarboxylase"/>
    <property type="match status" value="1"/>
</dbReference>
<evidence type="ECO:0000256" key="2">
    <source>
        <dbReference type="ARBA" id="ARBA00004911"/>
    </source>
</evidence>
<evidence type="ECO:0000256" key="5">
    <source>
        <dbReference type="ARBA" id="ARBA00022691"/>
    </source>
</evidence>
<keyword evidence="8" id="KW-0745">Spermidine biosynthesis</keyword>
<dbReference type="GO" id="GO:0005829">
    <property type="term" value="C:cytosol"/>
    <property type="evidence" value="ECO:0007669"/>
    <property type="project" value="TreeGrafter"/>
</dbReference>
<evidence type="ECO:0000256" key="7">
    <source>
        <dbReference type="ARBA" id="ARBA00022813"/>
    </source>
</evidence>
<dbReference type="Pfam" id="PF01536">
    <property type="entry name" value="SAM_decarbox"/>
    <property type="match status" value="1"/>
</dbReference>
<dbReference type="UniPathway" id="UPA00331">
    <property type="reaction ID" value="UER00451"/>
</dbReference>
<proteinExistence type="inferred from homology"/>
<protein>
    <recommendedName>
        <fullName evidence="4">adenosylmethionine decarboxylase</fullName>
        <ecNumber evidence="4">4.1.1.50</ecNumber>
    </recommendedName>
</protein>
<dbReference type="Proteomes" id="UP000053766">
    <property type="component" value="Unassembled WGS sequence"/>
</dbReference>
<dbReference type="InterPro" id="IPR018166">
    <property type="entry name" value="S-AdoMet_deCO2ase_CS"/>
</dbReference>
<dbReference type="STRING" id="29172.A0A0D8Y5R5"/>
<dbReference type="PANTHER" id="PTHR11570">
    <property type="entry name" value="S-ADENOSYLMETHIONINE DECARBOXYLASE"/>
    <property type="match status" value="1"/>
</dbReference>
<dbReference type="AlphaFoldDB" id="A0A0D8Y5R5"/>
<reference evidence="16" key="2">
    <citation type="journal article" date="2016" name="Sci. Rep.">
        <title>Dictyocaulus viviparus genome, variome and transcriptome elucidate lungworm biology and support future intervention.</title>
        <authorList>
            <person name="McNulty S.N."/>
            <person name="Strube C."/>
            <person name="Rosa B.A."/>
            <person name="Martin J.C."/>
            <person name="Tyagi R."/>
            <person name="Choi Y.J."/>
            <person name="Wang Q."/>
            <person name="Hallsworth Pepin K."/>
            <person name="Zhang X."/>
            <person name="Ozersky P."/>
            <person name="Wilson R.K."/>
            <person name="Sternberg P.W."/>
            <person name="Gasser R.B."/>
            <person name="Mitreva M."/>
        </authorList>
    </citation>
    <scope>NUCLEOTIDE SEQUENCE [LARGE SCALE GENOMIC DNA]</scope>
    <source>
        <strain evidence="16">HannoverDv2000</strain>
    </source>
</reference>
<dbReference type="PANTHER" id="PTHR11570:SF0">
    <property type="entry name" value="S-ADENOSYLMETHIONINE DECARBOXYLASE PROENZYME"/>
    <property type="match status" value="1"/>
</dbReference>
<evidence type="ECO:0000256" key="4">
    <source>
        <dbReference type="ARBA" id="ARBA00012357"/>
    </source>
</evidence>
<dbReference type="OrthoDB" id="1068353at2759"/>
<dbReference type="GO" id="GO:0008295">
    <property type="term" value="P:spermidine biosynthetic process"/>
    <property type="evidence" value="ECO:0007669"/>
    <property type="project" value="UniProtKB-KW"/>
</dbReference>
<comment type="similarity">
    <text evidence="3">Belongs to the eukaryotic AdoMetDC family.</text>
</comment>
<dbReference type="EC" id="4.1.1.50" evidence="4"/>
<evidence type="ECO:0000256" key="12">
    <source>
        <dbReference type="ARBA" id="ARBA00023270"/>
    </source>
</evidence>
<name>A0A0D8Y5R5_DICVI</name>
<evidence type="ECO:0000256" key="1">
    <source>
        <dbReference type="ARBA" id="ARBA00001928"/>
    </source>
</evidence>
<evidence type="ECO:0000256" key="11">
    <source>
        <dbReference type="ARBA" id="ARBA00023239"/>
    </source>
</evidence>
<dbReference type="InterPro" id="IPR001985">
    <property type="entry name" value="S-AdoMet_decarboxylase_euk"/>
</dbReference>
<reference evidence="15 16" key="1">
    <citation type="submission" date="2013-11" db="EMBL/GenBank/DDBJ databases">
        <title>Draft genome of the bovine lungworm Dictyocaulus viviparus.</title>
        <authorList>
            <person name="Mitreva M."/>
        </authorList>
    </citation>
    <scope>NUCLEOTIDE SEQUENCE [LARGE SCALE GENOMIC DNA]</scope>
    <source>
        <strain evidence="15 16">HannoverDv2000</strain>
    </source>
</reference>
<evidence type="ECO:0000256" key="3">
    <source>
        <dbReference type="ARBA" id="ARBA00008466"/>
    </source>
</evidence>
<evidence type="ECO:0000256" key="6">
    <source>
        <dbReference type="ARBA" id="ARBA00022793"/>
    </source>
</evidence>
<evidence type="ECO:0000313" key="16">
    <source>
        <dbReference type="Proteomes" id="UP000053766"/>
    </source>
</evidence>
<comment type="catalytic activity">
    <reaction evidence="14">
        <text>S-adenosyl-L-methionine + H(+) = S-adenosyl 3-(methylsulfanyl)propylamine + CO2</text>
        <dbReference type="Rhea" id="RHEA:15981"/>
        <dbReference type="ChEBI" id="CHEBI:15378"/>
        <dbReference type="ChEBI" id="CHEBI:16526"/>
        <dbReference type="ChEBI" id="CHEBI:57443"/>
        <dbReference type="ChEBI" id="CHEBI:59789"/>
        <dbReference type="EC" id="4.1.1.50"/>
    </reaction>
</comment>
<comment type="cofactor">
    <cofactor evidence="1">
        <name>pyruvate</name>
        <dbReference type="ChEBI" id="CHEBI:15361"/>
    </cofactor>
</comment>
<dbReference type="EMBL" id="KN716220">
    <property type="protein sequence ID" value="KJH49911.1"/>
    <property type="molecule type" value="Genomic_DNA"/>
</dbReference>
<evidence type="ECO:0000256" key="14">
    <source>
        <dbReference type="ARBA" id="ARBA00048112"/>
    </source>
</evidence>
<keyword evidence="13" id="KW-0670">Pyruvate</keyword>
<dbReference type="NCBIfam" id="TIGR00535">
    <property type="entry name" value="SAM_DCase"/>
    <property type="match status" value="1"/>
</dbReference>
<keyword evidence="12" id="KW-0704">Schiff base</keyword>
<dbReference type="GO" id="GO:0004014">
    <property type="term" value="F:adenosylmethionine decarboxylase activity"/>
    <property type="evidence" value="ECO:0007669"/>
    <property type="project" value="UniProtKB-EC"/>
</dbReference>
<sequence>MCTKVESAFGSSDFGEKTAAEEYFFEGAEKLLELWFGNRGEGSGSLRLIPRHELDNMLDIAKCKILHSAHTEYIDSYVLSESSLFVTERRLILKTCGTTRLLAALPRIIHLAAVYGHLDQVVSVYYSRKNFLRPELQPEEHRSFDVEVLYLDSFFHDGHAYCMGSLKQDRWYFYTYHVPQPITKVADHTLEILMTNLGEDILHFFTKDTCENAKDCTEVELSFLNILGN</sequence>
<comment type="pathway">
    <text evidence="2">Amine and polyamine biosynthesis; S-adenosylmethioninamine biosynthesis; S-adenosylmethioninamine from S-adenosyl-L-methionine: step 1/1.</text>
</comment>
<dbReference type="PROSITE" id="PS01336">
    <property type="entry name" value="ADOMETDC"/>
    <property type="match status" value="1"/>
</dbReference>
<keyword evidence="9" id="KW-0620">Polyamine biosynthesis</keyword>
<keyword evidence="10" id="KW-0865">Zymogen</keyword>
<evidence type="ECO:0000256" key="13">
    <source>
        <dbReference type="ARBA" id="ARBA00023317"/>
    </source>
</evidence>
<evidence type="ECO:0000256" key="9">
    <source>
        <dbReference type="ARBA" id="ARBA00023115"/>
    </source>
</evidence>
<evidence type="ECO:0000313" key="15">
    <source>
        <dbReference type="EMBL" id="KJH49911.1"/>
    </source>
</evidence>
<keyword evidence="5" id="KW-0949">S-adenosyl-L-methionine</keyword>